<evidence type="ECO:0000313" key="3">
    <source>
        <dbReference type="Proteomes" id="UP001139721"/>
    </source>
</evidence>
<dbReference type="EMBL" id="JAJKBJ010000006">
    <property type="protein sequence ID" value="MCL9683769.1"/>
    <property type="molecule type" value="Genomic_DNA"/>
</dbReference>
<comment type="function">
    <text evidence="1">Involved in the import of queuosine (Q) precursors, required for Q precursor salvage.</text>
</comment>
<dbReference type="NCBIfam" id="TIGR00697">
    <property type="entry name" value="queuosine precursor transporter"/>
    <property type="match status" value="1"/>
</dbReference>
<proteinExistence type="inferred from homology"/>
<keyword evidence="1" id="KW-1133">Transmembrane helix</keyword>
<keyword evidence="3" id="KW-1185">Reference proteome</keyword>
<comment type="subcellular location">
    <subcellularLocation>
        <location evidence="1">Cell inner membrane</location>
        <topology evidence="1">Multi-pass membrane protein</topology>
    </subcellularLocation>
</comment>
<comment type="caution">
    <text evidence="2">The sequence shown here is derived from an EMBL/GenBank/DDBJ whole genome shotgun (WGS) entry which is preliminary data.</text>
</comment>
<reference evidence="2" key="1">
    <citation type="submission" date="2021-11" db="EMBL/GenBank/DDBJ databases">
        <title>Legionella maioricencis sp. nov., a new species isolated from hot water samples in Mallorca.</title>
        <authorList>
            <person name="Crespi S."/>
            <person name="Drasar V."/>
            <person name="Salva-Serra F."/>
            <person name="Jaen-Luchoro D."/>
            <person name="Pineiro-Iglesias B."/>
            <person name="Aliaga F."/>
            <person name="Fernandez-Juarez V."/>
            <person name="Coll G."/>
            <person name="Moore E.R.B."/>
            <person name="Bennasar-Figueras A."/>
        </authorList>
    </citation>
    <scope>NUCLEOTIDE SEQUENCE</scope>
    <source>
        <strain evidence="2">HCPI-6</strain>
    </source>
</reference>
<keyword evidence="1" id="KW-0472">Membrane</keyword>
<dbReference type="HAMAP" id="MF_02088">
    <property type="entry name" value="Q_prec_transport"/>
    <property type="match status" value="1"/>
</dbReference>
<accession>A0A9X2CZL4</accession>
<feature type="transmembrane region" description="Helical" evidence="1">
    <location>
        <begin position="64"/>
        <end position="81"/>
    </location>
</feature>
<dbReference type="RefSeq" id="WP_250420824.1">
    <property type="nucleotide sequence ID" value="NZ_JAJKBJ010000006.1"/>
</dbReference>
<feature type="transmembrane region" description="Helical" evidence="1">
    <location>
        <begin position="213"/>
        <end position="234"/>
    </location>
</feature>
<dbReference type="GO" id="GO:0022857">
    <property type="term" value="F:transmembrane transporter activity"/>
    <property type="evidence" value="ECO:0007669"/>
    <property type="project" value="UniProtKB-UniRule"/>
</dbReference>
<gene>
    <name evidence="2" type="ORF">LOX96_06665</name>
</gene>
<organism evidence="2 3">
    <name type="scientific">Legionella maioricensis</name>
    <dbReference type="NCBI Taxonomy" id="2896528"/>
    <lineage>
        <taxon>Bacteria</taxon>
        <taxon>Pseudomonadati</taxon>
        <taxon>Pseudomonadota</taxon>
        <taxon>Gammaproteobacteria</taxon>
        <taxon>Legionellales</taxon>
        <taxon>Legionellaceae</taxon>
        <taxon>Legionella</taxon>
    </lineage>
</organism>
<evidence type="ECO:0000313" key="2">
    <source>
        <dbReference type="EMBL" id="MCL9683769.1"/>
    </source>
</evidence>
<comment type="similarity">
    <text evidence="1">Belongs to the vitamin uptake transporter (VUT/ECF) (TC 2.A.88) family. Q precursor transporter subfamily.</text>
</comment>
<keyword evidence="1" id="KW-1003">Cell membrane</keyword>
<dbReference type="AlphaFoldDB" id="A0A9X2CZL4"/>
<dbReference type="InterPro" id="IPR003744">
    <property type="entry name" value="YhhQ"/>
</dbReference>
<name>A0A9X2CZL4_9GAMM</name>
<keyword evidence="1" id="KW-0997">Cell inner membrane</keyword>
<feature type="transmembrane region" description="Helical" evidence="1">
    <location>
        <begin position="93"/>
        <end position="114"/>
    </location>
</feature>
<dbReference type="GO" id="GO:0005886">
    <property type="term" value="C:plasma membrane"/>
    <property type="evidence" value="ECO:0007669"/>
    <property type="project" value="UniProtKB-SubCell"/>
</dbReference>
<sequence length="262" mass="29857">MDLTENISPALTHVPELMHANALPQHRPIPTKRIIFMGMLFVSFLIVSNLTAFKVVEIYLTKDFFINFPAALIFFPLTYFFDDILTEVYGFKVSRLIIWGGLACSAFVTLFTWLAVQLPASPIWDKNTNHGAHAYELVFSGSLRVFLASMIAYFLGEFLNSIILAHLKVITAGKYLSLRVMSSTAVGAGVDSVIFCTIAFWNIMPVHVIWEIILTQYLLKLGYEFIMLPITYSLTRYLKKSDQMDYFDTDTQFNPFSLRLTD</sequence>
<dbReference type="Pfam" id="PF02592">
    <property type="entry name" value="Vut_1"/>
    <property type="match status" value="1"/>
</dbReference>
<dbReference type="PANTHER" id="PTHR34300">
    <property type="entry name" value="QUEUOSINE PRECURSOR TRANSPORTER-RELATED"/>
    <property type="match status" value="1"/>
</dbReference>
<dbReference type="PANTHER" id="PTHR34300:SF2">
    <property type="entry name" value="QUEUOSINE PRECURSOR TRANSPORTER-RELATED"/>
    <property type="match status" value="1"/>
</dbReference>
<dbReference type="Proteomes" id="UP001139721">
    <property type="component" value="Unassembled WGS sequence"/>
</dbReference>
<feature type="transmembrane region" description="Helical" evidence="1">
    <location>
        <begin position="176"/>
        <end position="201"/>
    </location>
</feature>
<protein>
    <recommendedName>
        <fullName evidence="1">Probable queuosine precursor transporter</fullName>
        <shortName evidence="1">Q precursor transporter</shortName>
    </recommendedName>
</protein>
<feature type="transmembrane region" description="Helical" evidence="1">
    <location>
        <begin position="34"/>
        <end position="52"/>
    </location>
</feature>
<keyword evidence="1" id="KW-0813">Transport</keyword>
<evidence type="ECO:0000256" key="1">
    <source>
        <dbReference type="HAMAP-Rule" id="MF_02088"/>
    </source>
</evidence>
<keyword evidence="1" id="KW-0812">Transmembrane</keyword>